<evidence type="ECO:0000313" key="2">
    <source>
        <dbReference type="EMBL" id="PJO43406.1"/>
    </source>
</evidence>
<reference evidence="2 3" key="1">
    <citation type="submission" date="2017-11" db="EMBL/GenBank/DDBJ databases">
        <title>Bacterial isolate from king chilli rhizosphere.</title>
        <authorList>
            <person name="Takhelmayum P."/>
            <person name="Sarangthem I."/>
        </authorList>
    </citation>
    <scope>NUCLEOTIDE SEQUENCE [LARGE SCALE GENOMIC DNA]</scope>
    <source>
        <strain evidence="3">t26</strain>
    </source>
</reference>
<dbReference type="SUPFAM" id="SSF54001">
    <property type="entry name" value="Cysteine proteinases"/>
    <property type="match status" value="1"/>
</dbReference>
<dbReference type="AlphaFoldDB" id="A0A2M9Q5Q4"/>
<name>A0A2M9Q5Q4_9BACI</name>
<comment type="caution">
    <text evidence="2">The sequence shown here is derived from an EMBL/GenBank/DDBJ whole genome shotgun (WGS) entry which is preliminary data.</text>
</comment>
<evidence type="ECO:0008006" key="4">
    <source>
        <dbReference type="Google" id="ProtNLM"/>
    </source>
</evidence>
<sequence length="192" mass="21408">MNTKKIFTCLFFSVFGLLLMFSFKPLDAHAYNYPNKTAAKAGDILVTKETNCKNECKGLSGHAAIVVDSTYFVHISGPGAHPTKEKLSTWFDSRYGERTRVVRPTSHYKGSAADAAKWANKYVVDYKNATYSIASSLDSFDKTYCSKLVWQAFNSTAYPIVAKDLLIHPYSFANAADGGRTKPLETVYEKAW</sequence>
<gene>
    <name evidence="2" type="ORF">CWD94_12715</name>
</gene>
<dbReference type="RefSeq" id="WP_100543371.1">
    <property type="nucleotide sequence ID" value="NZ_JBIWFF010000011.1"/>
</dbReference>
<proteinExistence type="predicted"/>
<feature type="chain" id="PRO_5014760850" description="Permuted papain-like amidase enzyme, YaeF/YiiX, C92 family" evidence="1">
    <location>
        <begin position="31"/>
        <end position="192"/>
    </location>
</feature>
<dbReference type="EMBL" id="PHQY01000612">
    <property type="protein sequence ID" value="PJO43406.1"/>
    <property type="molecule type" value="Genomic_DNA"/>
</dbReference>
<dbReference type="Proteomes" id="UP000232101">
    <property type="component" value="Unassembled WGS sequence"/>
</dbReference>
<feature type="signal peptide" evidence="1">
    <location>
        <begin position="1"/>
        <end position="30"/>
    </location>
</feature>
<evidence type="ECO:0000313" key="3">
    <source>
        <dbReference type="Proteomes" id="UP000232101"/>
    </source>
</evidence>
<protein>
    <recommendedName>
        <fullName evidence="4">Permuted papain-like amidase enzyme, YaeF/YiiX, C92 family</fullName>
    </recommendedName>
</protein>
<accession>A0A2M9Q5Q4</accession>
<dbReference type="Gene3D" id="3.90.1720.10">
    <property type="entry name" value="endopeptidase domain like (from Nostoc punctiforme)"/>
    <property type="match status" value="1"/>
</dbReference>
<dbReference type="InterPro" id="IPR038765">
    <property type="entry name" value="Papain-like_cys_pep_sf"/>
</dbReference>
<keyword evidence="1" id="KW-0732">Signal</keyword>
<organism evidence="2 3">
    <name type="scientific">Lysinibacillus xylanilyticus</name>
    <dbReference type="NCBI Taxonomy" id="582475"/>
    <lineage>
        <taxon>Bacteria</taxon>
        <taxon>Bacillati</taxon>
        <taxon>Bacillota</taxon>
        <taxon>Bacilli</taxon>
        <taxon>Bacillales</taxon>
        <taxon>Bacillaceae</taxon>
        <taxon>Lysinibacillus</taxon>
    </lineage>
</organism>
<evidence type="ECO:0000256" key="1">
    <source>
        <dbReference type="SAM" id="SignalP"/>
    </source>
</evidence>